<dbReference type="PANTHER" id="PTHR11922">
    <property type="entry name" value="GMP SYNTHASE-RELATED"/>
    <property type="match status" value="1"/>
</dbReference>
<comment type="pathway">
    <text evidence="2">Purine metabolism; GMP biosynthesis; GMP from XMP (L-Gln route): step 1/1.</text>
</comment>
<dbReference type="SUPFAM" id="SSF52402">
    <property type="entry name" value="Adenine nucleotide alpha hydrolases-like"/>
    <property type="match status" value="1"/>
</dbReference>
<dbReference type="InterPro" id="IPR014729">
    <property type="entry name" value="Rossmann-like_a/b/a_fold"/>
</dbReference>
<accession>A0ABY7VZR9</accession>
<dbReference type="Gene3D" id="3.40.50.880">
    <property type="match status" value="1"/>
</dbReference>
<sequence length="598" mass="66248">MDKIGVLDFGGQYAHLIANRVRRMGVYSEIVSPTAELSTLSSYKGLIFSGGPSSVYAAKSPSFNKDILNFNGPILGICYGHQLICHILGGEVKPGTVKEYGIARVAKSFDSPLYKGLSDSEVMWMSHGDSVAQIPDGFEITASTPDCPVASVQNLEKKIFGLQFHPEVTHSKSGLALMKNFLKECGCTFDWDIKAFMQASIDNIRHEFAGKKVFLLVSGGVDSNVAFALLNKALGDENVYGLHVDNGLMRKDESAWVKEELKLAGFENFHVVDAGETFLKNLAGVSEPQAKRIIIGDTFLDVKCEAVEESHLVDDTWLLGQGTIYPDTIESGGTENSHLIKTHHNRVDRIQELINQGKVIEPLAELYKDEVRELGELLGLPHKLVWRHPFPGPGLGVRILCSDTEETDDYSAAEARINTFLEKFNVTGRILPVKSVGVQGDARTYAHPCVITGEADWEVLEEISTSLTNRFPEVNRVIYNVGGDDWSGDILLKKCDTSKDRLDRLREADQVVTDYLFEKGLYESIWQMPVALIPVGRNKGGESLVLRPINSTEAMTASFSRIPQNQLQEMISEIRKKADFDGIFYDVTNKPPGTIEWE</sequence>
<dbReference type="NCBIfam" id="TIGR00888">
    <property type="entry name" value="guaA_Nterm"/>
    <property type="match status" value="1"/>
</dbReference>
<protein>
    <recommendedName>
        <fullName evidence="3">GMP synthase (glutamine-hydrolyzing)</fullName>
        <ecNumber evidence="3">6.3.5.2</ecNumber>
    </recommendedName>
</protein>
<keyword evidence="5 10" id="KW-0547">Nucleotide-binding</keyword>
<dbReference type="InterPro" id="IPR001674">
    <property type="entry name" value="GMP_synth_C"/>
</dbReference>
<dbReference type="InterPro" id="IPR017926">
    <property type="entry name" value="GATASE"/>
</dbReference>
<comment type="function">
    <text evidence="1">Catalyzes the synthesis of GMP from XMP.</text>
</comment>
<dbReference type="PROSITE" id="PS51273">
    <property type="entry name" value="GATASE_TYPE_1"/>
    <property type="match status" value="1"/>
</dbReference>
<evidence type="ECO:0000256" key="9">
    <source>
        <dbReference type="ARBA" id="ARBA00022962"/>
    </source>
</evidence>
<keyword evidence="9" id="KW-0315">Glutamine amidotransferase</keyword>
<dbReference type="InterPro" id="IPR025777">
    <property type="entry name" value="GMPS_ATP_PPase_dom"/>
</dbReference>
<evidence type="ECO:0000256" key="4">
    <source>
        <dbReference type="ARBA" id="ARBA00022598"/>
    </source>
</evidence>
<dbReference type="SUPFAM" id="SSF52317">
    <property type="entry name" value="Class I glutamine amidotransferase-like"/>
    <property type="match status" value="1"/>
</dbReference>
<evidence type="ECO:0000256" key="10">
    <source>
        <dbReference type="PROSITE-ProRule" id="PRU00886"/>
    </source>
</evidence>
<evidence type="ECO:0000259" key="11">
    <source>
        <dbReference type="PROSITE" id="PS51553"/>
    </source>
</evidence>
<proteinExistence type="predicted"/>
<dbReference type="PANTHER" id="PTHR11922:SF2">
    <property type="entry name" value="GMP SYNTHASE [GLUTAMINE-HYDROLYZING]"/>
    <property type="match status" value="1"/>
</dbReference>
<keyword evidence="4 12" id="KW-0436">Ligase</keyword>
<feature type="domain" description="GMPS ATP-PPase" evidence="11">
    <location>
        <begin position="191"/>
        <end position="387"/>
    </location>
</feature>
<dbReference type="Pfam" id="PF00117">
    <property type="entry name" value="GATase"/>
    <property type="match status" value="1"/>
</dbReference>
<evidence type="ECO:0000256" key="6">
    <source>
        <dbReference type="ARBA" id="ARBA00022749"/>
    </source>
</evidence>
<dbReference type="PRINTS" id="PR00097">
    <property type="entry name" value="ANTSNTHASEII"/>
</dbReference>
<evidence type="ECO:0000256" key="3">
    <source>
        <dbReference type="ARBA" id="ARBA00012746"/>
    </source>
</evidence>
<feature type="binding site" evidence="10">
    <location>
        <begin position="218"/>
        <end position="224"/>
    </location>
    <ligand>
        <name>ATP</name>
        <dbReference type="ChEBI" id="CHEBI:30616"/>
    </ligand>
</feature>
<evidence type="ECO:0000256" key="1">
    <source>
        <dbReference type="ARBA" id="ARBA00002332"/>
    </source>
</evidence>
<keyword evidence="13" id="KW-1185">Reference proteome</keyword>
<dbReference type="SUPFAM" id="SSF54810">
    <property type="entry name" value="GMP synthetase C-terminal dimerisation domain"/>
    <property type="match status" value="2"/>
</dbReference>
<keyword evidence="7 10" id="KW-0658">Purine biosynthesis</keyword>
<evidence type="ECO:0000256" key="8">
    <source>
        <dbReference type="ARBA" id="ARBA00022840"/>
    </source>
</evidence>
<dbReference type="InterPro" id="IPR004739">
    <property type="entry name" value="GMP_synth_GATase"/>
</dbReference>
<keyword evidence="6 10" id="KW-0332">GMP biosynthesis</keyword>
<evidence type="ECO:0000313" key="12">
    <source>
        <dbReference type="EMBL" id="WDE98695.1"/>
    </source>
</evidence>
<organism evidence="12 13">
    <name type="scientific">Lentisphaera profundi</name>
    <dbReference type="NCBI Taxonomy" id="1658616"/>
    <lineage>
        <taxon>Bacteria</taxon>
        <taxon>Pseudomonadati</taxon>
        <taxon>Lentisphaerota</taxon>
        <taxon>Lentisphaeria</taxon>
        <taxon>Lentisphaerales</taxon>
        <taxon>Lentisphaeraceae</taxon>
        <taxon>Lentisphaera</taxon>
    </lineage>
</organism>
<dbReference type="EC" id="6.3.5.2" evidence="3"/>
<dbReference type="RefSeq" id="WP_274153564.1">
    <property type="nucleotide sequence ID" value="NZ_CP117812.1"/>
</dbReference>
<dbReference type="PRINTS" id="PR00096">
    <property type="entry name" value="GATASE"/>
</dbReference>
<keyword evidence="8 10" id="KW-0067">ATP-binding</keyword>
<dbReference type="Pfam" id="PF00958">
    <property type="entry name" value="GMP_synt_C"/>
    <property type="match status" value="2"/>
</dbReference>
<dbReference type="CDD" id="cd01997">
    <property type="entry name" value="GMP_synthase_C"/>
    <property type="match status" value="1"/>
</dbReference>
<evidence type="ECO:0000256" key="5">
    <source>
        <dbReference type="ARBA" id="ARBA00022741"/>
    </source>
</evidence>
<evidence type="ECO:0000256" key="7">
    <source>
        <dbReference type="ARBA" id="ARBA00022755"/>
    </source>
</evidence>
<gene>
    <name evidence="12" type="primary">guaA</name>
    <name evidence="12" type="ORF">PQO03_12695</name>
</gene>
<dbReference type="Gene3D" id="3.30.300.10">
    <property type="match status" value="2"/>
</dbReference>
<dbReference type="CDD" id="cd01742">
    <property type="entry name" value="GATase1_GMP_Synthase"/>
    <property type="match status" value="1"/>
</dbReference>
<dbReference type="EMBL" id="CP117812">
    <property type="protein sequence ID" value="WDE98695.1"/>
    <property type="molecule type" value="Genomic_DNA"/>
</dbReference>
<evidence type="ECO:0000256" key="2">
    <source>
        <dbReference type="ARBA" id="ARBA00005153"/>
    </source>
</evidence>
<dbReference type="NCBIfam" id="NF000848">
    <property type="entry name" value="PRK00074.1"/>
    <property type="match status" value="1"/>
</dbReference>
<dbReference type="GO" id="GO:0003922">
    <property type="term" value="F:GMP synthase (glutamine-hydrolyzing) activity"/>
    <property type="evidence" value="ECO:0007669"/>
    <property type="project" value="UniProtKB-EC"/>
</dbReference>
<dbReference type="Gene3D" id="3.40.50.620">
    <property type="entry name" value="HUPs"/>
    <property type="match status" value="1"/>
</dbReference>
<name>A0ABY7VZR9_9BACT</name>
<evidence type="ECO:0000313" key="13">
    <source>
        <dbReference type="Proteomes" id="UP001214250"/>
    </source>
</evidence>
<dbReference type="InterPro" id="IPR029062">
    <property type="entry name" value="Class_I_gatase-like"/>
</dbReference>
<dbReference type="PROSITE" id="PS51553">
    <property type="entry name" value="GMPS_ATP_PPASE"/>
    <property type="match status" value="1"/>
</dbReference>
<reference evidence="12 13" key="1">
    <citation type="submission" date="2023-02" db="EMBL/GenBank/DDBJ databases">
        <title>Genome sequence of Lentisphaera profundi SAORIC-696.</title>
        <authorList>
            <person name="Kim e."/>
            <person name="Cho J.-C."/>
            <person name="Choi A."/>
            <person name="Kang I."/>
        </authorList>
    </citation>
    <scope>NUCLEOTIDE SEQUENCE [LARGE SCALE GENOMIC DNA]</scope>
    <source>
        <strain evidence="12 13">SAORIC-696</strain>
    </source>
</reference>
<dbReference type="Proteomes" id="UP001214250">
    <property type="component" value="Chromosome 2"/>
</dbReference>